<name>A0A9P8MY64_9HYPO</name>
<evidence type="ECO:0000256" key="2">
    <source>
        <dbReference type="SAM" id="Phobius"/>
    </source>
</evidence>
<keyword evidence="3" id="KW-0732">Signal</keyword>
<feature type="region of interest" description="Disordered" evidence="1">
    <location>
        <begin position="153"/>
        <end position="172"/>
    </location>
</feature>
<dbReference type="OrthoDB" id="5421216at2759"/>
<evidence type="ECO:0000256" key="1">
    <source>
        <dbReference type="SAM" id="MobiDB-lite"/>
    </source>
</evidence>
<feature type="region of interest" description="Disordered" evidence="1">
    <location>
        <begin position="548"/>
        <end position="595"/>
    </location>
</feature>
<dbReference type="RefSeq" id="XP_044721741.1">
    <property type="nucleotide sequence ID" value="XM_044863127.1"/>
</dbReference>
<feature type="signal peptide" evidence="3">
    <location>
        <begin position="1"/>
        <end position="18"/>
    </location>
</feature>
<dbReference type="EMBL" id="JAIZPD010000004">
    <property type="protein sequence ID" value="KAH0964228.1"/>
    <property type="molecule type" value="Genomic_DNA"/>
</dbReference>
<evidence type="ECO:0000313" key="4">
    <source>
        <dbReference type="EMBL" id="KAH0964228.1"/>
    </source>
</evidence>
<sequence>MLLSLGSLLLLGLAGGQADAAAATPSCVVDCTNTLAKHFSPAERMQTLCDGATSQRALFQCLVNGCHAHTYGPALGHVVSACSDLGVDISPLHPVEVLYATHAKRQVVPTQPGPVLPGPSTLYSTQTLAFNHRLSMGLECRAGADGLLTLSVDVPDPGATPPPGPDRSGNATTRLSSWRFSRQERYYCMHLVGCTNVSGHLKNFGSRTEHGLSLPWPRLFLLSQPATHVCISAPSRAHLSLSLAAATQSSRPGESSDCFGSVAGSENAPPRTLNEPSLTPLSTFGTRTAGPASTGSLAAEGLCSNSSSIHTTSAATASASWSLSVAGFSSHADDLTGFSSATRAGPVAPGRETTSCSSDGSTSTSPVQDSGSSAALAQVSASLRQASASLRQAPANVTTAVSSRASLPTISVTLTTVAGSTSLSAPVNPTTAPPTYSAPELPEPPAYFSPLAAYSYNSPLAEYGTPGVSTLSSSFVTQSPSTPTVGFGSAGIMGAHDTMTTSDAVSTLSGSYPISYGQGPQLSSSPLHTSLPVHTADNGHLLSDKAAKFQDLTRRDEEKRANDWLDADKPRPTTAAKSSGFDATPTVAKPDHVASGMNMTTPLTTSGGRALAPTLALVWAAVALALVAVGTTGR</sequence>
<gene>
    <name evidence="4" type="ORF">HRG_04656</name>
</gene>
<protein>
    <recommendedName>
        <fullName evidence="6">Extracellular membrane protein CFEM domain-containing protein</fullName>
    </recommendedName>
</protein>
<feature type="compositionally biased region" description="Basic and acidic residues" evidence="1">
    <location>
        <begin position="548"/>
        <end position="571"/>
    </location>
</feature>
<proteinExistence type="predicted"/>
<organism evidence="4 5">
    <name type="scientific">Hirsutella rhossiliensis</name>
    <dbReference type="NCBI Taxonomy" id="111463"/>
    <lineage>
        <taxon>Eukaryota</taxon>
        <taxon>Fungi</taxon>
        <taxon>Dikarya</taxon>
        <taxon>Ascomycota</taxon>
        <taxon>Pezizomycotina</taxon>
        <taxon>Sordariomycetes</taxon>
        <taxon>Hypocreomycetidae</taxon>
        <taxon>Hypocreales</taxon>
        <taxon>Ophiocordycipitaceae</taxon>
        <taxon>Hirsutella</taxon>
    </lineage>
</organism>
<keyword evidence="5" id="KW-1185">Reference proteome</keyword>
<evidence type="ECO:0000256" key="3">
    <source>
        <dbReference type="SAM" id="SignalP"/>
    </source>
</evidence>
<comment type="caution">
    <text evidence="4">The sequence shown here is derived from an EMBL/GenBank/DDBJ whole genome shotgun (WGS) entry which is preliminary data.</text>
</comment>
<keyword evidence="2" id="KW-1133">Transmembrane helix</keyword>
<dbReference type="GeneID" id="68353785"/>
<evidence type="ECO:0008006" key="6">
    <source>
        <dbReference type="Google" id="ProtNLM"/>
    </source>
</evidence>
<evidence type="ECO:0000313" key="5">
    <source>
        <dbReference type="Proteomes" id="UP000824596"/>
    </source>
</evidence>
<keyword evidence="2" id="KW-0472">Membrane</keyword>
<accession>A0A9P8MY64</accession>
<feature type="chain" id="PRO_5040493612" description="Extracellular membrane protein CFEM domain-containing protein" evidence="3">
    <location>
        <begin position="19"/>
        <end position="634"/>
    </location>
</feature>
<feature type="compositionally biased region" description="Polar residues" evidence="1">
    <location>
        <begin position="274"/>
        <end position="290"/>
    </location>
</feature>
<feature type="region of interest" description="Disordered" evidence="1">
    <location>
        <begin position="341"/>
        <end position="373"/>
    </location>
</feature>
<feature type="compositionally biased region" description="Low complexity" evidence="1">
    <location>
        <begin position="353"/>
        <end position="373"/>
    </location>
</feature>
<dbReference type="Proteomes" id="UP000824596">
    <property type="component" value="Unassembled WGS sequence"/>
</dbReference>
<feature type="transmembrane region" description="Helical" evidence="2">
    <location>
        <begin position="610"/>
        <end position="629"/>
    </location>
</feature>
<feature type="region of interest" description="Disordered" evidence="1">
    <location>
        <begin position="249"/>
        <end position="290"/>
    </location>
</feature>
<reference evidence="4" key="1">
    <citation type="submission" date="2021-09" db="EMBL/GenBank/DDBJ databases">
        <title>A high-quality genome of the endoparasitic fungus Hirsutella rhossiliensis with a comparison of Hirsutella genomes reveals transposable elements contributing to genome size variation.</title>
        <authorList>
            <person name="Lin R."/>
            <person name="Jiao Y."/>
            <person name="Sun X."/>
            <person name="Ling J."/>
            <person name="Xie B."/>
            <person name="Cheng X."/>
        </authorList>
    </citation>
    <scope>NUCLEOTIDE SEQUENCE</scope>
    <source>
        <strain evidence="4">HR02</strain>
    </source>
</reference>
<dbReference type="AlphaFoldDB" id="A0A9P8MY64"/>
<keyword evidence="2" id="KW-0812">Transmembrane</keyword>